<gene>
    <name evidence="3" type="ORF">WL29_21175</name>
</gene>
<sequence>MPMDLPPNESQAAIVAPAPECRFLTNSEAQVALQRLRHRLPSTAFENARPSEICGLVRIQLASGKVVYTEPTGRYLMLTFALDTHRGSPADTSEELEQAIESRSKYPEQPIQGLTPPEREAPPEGSLMTPIPPASK</sequence>
<dbReference type="Pfam" id="PF10411">
    <property type="entry name" value="DsbC_N"/>
    <property type="match status" value="1"/>
</dbReference>
<reference evidence="3 4" key="1">
    <citation type="submission" date="2015-11" db="EMBL/GenBank/DDBJ databases">
        <title>Expanding the genomic diversity of Burkholderia species for the development of highly accurate diagnostics.</title>
        <authorList>
            <person name="Sahl J."/>
            <person name="Keim P."/>
            <person name="Wagner D."/>
        </authorList>
    </citation>
    <scope>NUCLEOTIDE SEQUENCE [LARGE SCALE GENOMIC DNA]</scope>
    <source>
        <strain evidence="3 4">MSMB2087WGS</strain>
    </source>
</reference>
<feature type="region of interest" description="Disordered" evidence="1">
    <location>
        <begin position="85"/>
        <end position="136"/>
    </location>
</feature>
<dbReference type="Proteomes" id="UP000060630">
    <property type="component" value="Unassembled WGS sequence"/>
</dbReference>
<comment type="caution">
    <text evidence="3">The sequence shown here is derived from an EMBL/GenBank/DDBJ whole genome shotgun (WGS) entry which is preliminary data.</text>
</comment>
<dbReference type="EMBL" id="LPHD01000049">
    <property type="protein sequence ID" value="KWA83881.1"/>
    <property type="molecule type" value="Genomic_DNA"/>
</dbReference>
<evidence type="ECO:0000256" key="1">
    <source>
        <dbReference type="SAM" id="MobiDB-lite"/>
    </source>
</evidence>
<dbReference type="InterPro" id="IPR018950">
    <property type="entry name" value="DiS-bond_isomerase_DsbC/G_N"/>
</dbReference>
<evidence type="ECO:0000313" key="3">
    <source>
        <dbReference type="EMBL" id="KWA83881.1"/>
    </source>
</evidence>
<proteinExistence type="predicted"/>
<dbReference type="AlphaFoldDB" id="A0A119HFG1"/>
<name>A0A119HFG1_9BURK</name>
<protein>
    <recommendedName>
        <fullName evidence="2">Disulphide bond isomerase DsbC/G N-terminal domain-containing protein</fullName>
    </recommendedName>
</protein>
<feature type="domain" description="Disulphide bond isomerase DsbC/G N-terminal" evidence="2">
    <location>
        <begin position="31"/>
        <end position="78"/>
    </location>
</feature>
<accession>A0A119HFG1</accession>
<dbReference type="RefSeq" id="WP_060192144.1">
    <property type="nucleotide sequence ID" value="NZ_LPHD01000049.1"/>
</dbReference>
<organism evidence="3 4">
    <name type="scientific">Burkholderia ubonensis</name>
    <dbReference type="NCBI Taxonomy" id="101571"/>
    <lineage>
        <taxon>Bacteria</taxon>
        <taxon>Pseudomonadati</taxon>
        <taxon>Pseudomonadota</taxon>
        <taxon>Betaproteobacteria</taxon>
        <taxon>Burkholderiales</taxon>
        <taxon>Burkholderiaceae</taxon>
        <taxon>Burkholderia</taxon>
        <taxon>Burkholderia cepacia complex</taxon>
    </lineage>
</organism>
<evidence type="ECO:0000313" key="4">
    <source>
        <dbReference type="Proteomes" id="UP000060630"/>
    </source>
</evidence>
<evidence type="ECO:0000259" key="2">
    <source>
        <dbReference type="Pfam" id="PF10411"/>
    </source>
</evidence>